<dbReference type="Proteomes" id="UP000078200">
    <property type="component" value="Unassembled WGS sequence"/>
</dbReference>
<dbReference type="AlphaFoldDB" id="A0A1A9VRK0"/>
<dbReference type="Gene3D" id="1.10.30.10">
    <property type="entry name" value="High mobility group box domain"/>
    <property type="match status" value="1"/>
</dbReference>
<dbReference type="GO" id="GO:0045892">
    <property type="term" value="P:negative regulation of DNA-templated transcription"/>
    <property type="evidence" value="ECO:0007669"/>
    <property type="project" value="TreeGrafter"/>
</dbReference>
<evidence type="ECO:0000313" key="19">
    <source>
        <dbReference type="Proteomes" id="UP000078200"/>
    </source>
</evidence>
<keyword evidence="13 15" id="KW-0539">Nucleus</keyword>
<dbReference type="GO" id="GO:0034587">
    <property type="term" value="P:piRNA processing"/>
    <property type="evidence" value="ECO:0007669"/>
    <property type="project" value="TreeGrafter"/>
</dbReference>
<reference evidence="18" key="1">
    <citation type="submission" date="2020-05" db="UniProtKB">
        <authorList>
            <consortium name="EnsemblMetazoa"/>
        </authorList>
    </citation>
    <scope>IDENTIFICATION</scope>
    <source>
        <strain evidence="18">TTRI</strain>
    </source>
</reference>
<dbReference type="GO" id="GO:0060964">
    <property type="term" value="P:regulation of miRNA-mediated gene silencing"/>
    <property type="evidence" value="ECO:0007669"/>
    <property type="project" value="InterPro"/>
</dbReference>
<evidence type="ECO:0000256" key="11">
    <source>
        <dbReference type="ARBA" id="ARBA00023158"/>
    </source>
</evidence>
<feature type="domain" description="HMG box" evidence="17">
    <location>
        <begin position="4"/>
        <end position="69"/>
    </location>
</feature>
<keyword evidence="7" id="KW-0221">Differentiation</keyword>
<keyword evidence="6" id="KW-0678">Repressor</keyword>
<dbReference type="InterPro" id="IPR024970">
    <property type="entry name" value="Maelstrom"/>
</dbReference>
<keyword evidence="14" id="KW-0469">Meiosis</keyword>
<evidence type="ECO:0000256" key="16">
    <source>
        <dbReference type="SAM" id="MobiDB-lite"/>
    </source>
</evidence>
<keyword evidence="9" id="KW-0805">Transcription regulation</keyword>
<dbReference type="STRING" id="7395.A0A1A9VRK0"/>
<evidence type="ECO:0000256" key="7">
    <source>
        <dbReference type="ARBA" id="ARBA00022782"/>
    </source>
</evidence>
<feature type="region of interest" description="Disordered" evidence="16">
    <location>
        <begin position="438"/>
        <end position="501"/>
    </location>
</feature>
<dbReference type="GO" id="GO:0005634">
    <property type="term" value="C:nucleus"/>
    <property type="evidence" value="ECO:0007669"/>
    <property type="project" value="UniProtKB-SubCell"/>
</dbReference>
<dbReference type="PANTHER" id="PTHR21358">
    <property type="entry name" value="PROTEIN MAELSTROM HOMOLOG"/>
    <property type="match status" value="1"/>
</dbReference>
<dbReference type="GO" id="GO:0043565">
    <property type="term" value="F:sequence-specific DNA binding"/>
    <property type="evidence" value="ECO:0007669"/>
    <property type="project" value="TreeGrafter"/>
</dbReference>
<dbReference type="PROSITE" id="PS50118">
    <property type="entry name" value="HMG_BOX_2"/>
    <property type="match status" value="1"/>
</dbReference>
<name>A0A1A9VRK0_GLOAU</name>
<sequence length="501" mass="57034">MAPKKPCTNGFMIFTFEWKAKYGKQISLRDATAEAGKIWANMNMEERSPYNEKAKEEKVKMRKGGDKLTCVGTSISQMDRHKFELEQKEKQIKRIIEQTVRNSGKDGELEHKAYFFITVNYFTKTIKGNVYIPAELSVCEYSLKQGVSRIFHTLINPGTNVYGHQYEAQHHSETTHNLPLPPNAMGDENLGTIYNEVLKFLGATDEYPPLYTARENIHIVVSVLDFLKSDIRASNITLNIYPIQYLFYVMKESTCEQGELEKPKSFHITDAQFERDCFEYQSGIACQFHEDKDRSKYCTQSIVTRWGYMFSDYMCRDIAVPLIAGRHIPQNTNLEAIITPAPANCSNTNSLVSLATSSNYSYKVVADSELYYDDNETTVSSSSDTKTSYKNNFPALGCRKKIPTPAGQRSRSSMSRRDCEEEYYSVLTEDIRPELNPWATRSLRPQPPQPDDSWFIVTSNRSRDQDNDAGSSIHSFGRGRHLPSINEFNANTTAPGPGRLP</sequence>
<keyword evidence="12" id="KW-0804">Transcription</keyword>
<keyword evidence="11" id="KW-0943">RNA-mediated gene silencing</keyword>
<dbReference type="InterPro" id="IPR039259">
    <property type="entry name" value="Protein_maelstrom"/>
</dbReference>
<evidence type="ECO:0000256" key="13">
    <source>
        <dbReference type="ARBA" id="ARBA00023242"/>
    </source>
</evidence>
<dbReference type="Pfam" id="PF09011">
    <property type="entry name" value="HMG_box_2"/>
    <property type="match status" value="1"/>
</dbReference>
<dbReference type="InterPro" id="IPR009071">
    <property type="entry name" value="HMG_box_dom"/>
</dbReference>
<evidence type="ECO:0000256" key="8">
    <source>
        <dbReference type="ARBA" id="ARBA00022943"/>
    </source>
</evidence>
<feature type="DNA-binding region" description="HMG box" evidence="15">
    <location>
        <begin position="4"/>
        <end position="69"/>
    </location>
</feature>
<proteinExistence type="inferred from homology"/>
<evidence type="ECO:0000256" key="6">
    <source>
        <dbReference type="ARBA" id="ARBA00022491"/>
    </source>
</evidence>
<comment type="similarity">
    <text evidence="3">Belongs to the maelstrom family.</text>
</comment>
<accession>A0A1A9VRK0</accession>
<feature type="region of interest" description="Disordered" evidence="16">
    <location>
        <begin position="400"/>
        <end position="419"/>
    </location>
</feature>
<evidence type="ECO:0000259" key="17">
    <source>
        <dbReference type="PROSITE" id="PS50118"/>
    </source>
</evidence>
<dbReference type="InterPro" id="IPR036910">
    <property type="entry name" value="HMG_box_dom_sf"/>
</dbReference>
<keyword evidence="5" id="KW-0963">Cytoplasm</keyword>
<protein>
    <recommendedName>
        <fullName evidence="17">HMG box domain-containing protein</fullName>
    </recommendedName>
</protein>
<dbReference type="GO" id="GO:0007283">
    <property type="term" value="P:spermatogenesis"/>
    <property type="evidence" value="ECO:0007669"/>
    <property type="project" value="TreeGrafter"/>
</dbReference>
<evidence type="ECO:0000256" key="14">
    <source>
        <dbReference type="ARBA" id="ARBA00023254"/>
    </source>
</evidence>
<organism evidence="18 19">
    <name type="scientific">Glossina austeni</name>
    <name type="common">Savannah tsetse fly</name>
    <dbReference type="NCBI Taxonomy" id="7395"/>
    <lineage>
        <taxon>Eukaryota</taxon>
        <taxon>Metazoa</taxon>
        <taxon>Ecdysozoa</taxon>
        <taxon>Arthropoda</taxon>
        <taxon>Hexapoda</taxon>
        <taxon>Insecta</taxon>
        <taxon>Pterygota</taxon>
        <taxon>Neoptera</taxon>
        <taxon>Endopterygota</taxon>
        <taxon>Diptera</taxon>
        <taxon>Brachycera</taxon>
        <taxon>Muscomorpha</taxon>
        <taxon>Hippoboscoidea</taxon>
        <taxon>Glossinidae</taxon>
        <taxon>Glossina</taxon>
    </lineage>
</organism>
<dbReference type="EnsemblMetazoa" id="GAUT045268-RA">
    <property type="protein sequence ID" value="GAUT045268-PA"/>
    <property type="gene ID" value="GAUT045268"/>
</dbReference>
<evidence type="ECO:0000256" key="2">
    <source>
        <dbReference type="ARBA" id="ARBA00004496"/>
    </source>
</evidence>
<evidence type="ECO:0000256" key="3">
    <source>
        <dbReference type="ARBA" id="ARBA00007057"/>
    </source>
</evidence>
<keyword evidence="4" id="KW-0217">Developmental protein</keyword>
<evidence type="ECO:0000256" key="10">
    <source>
        <dbReference type="ARBA" id="ARBA00023125"/>
    </source>
</evidence>
<dbReference type="Pfam" id="PF13017">
    <property type="entry name" value="Maelstrom"/>
    <property type="match status" value="1"/>
</dbReference>
<keyword evidence="19" id="KW-1185">Reference proteome</keyword>
<evidence type="ECO:0000256" key="9">
    <source>
        <dbReference type="ARBA" id="ARBA00023015"/>
    </source>
</evidence>
<keyword evidence="10 15" id="KW-0238">DNA-binding</keyword>
<evidence type="ECO:0000256" key="15">
    <source>
        <dbReference type="PROSITE-ProRule" id="PRU00267"/>
    </source>
</evidence>
<dbReference type="VEuPathDB" id="VectorBase:GAUT045268"/>
<evidence type="ECO:0000256" key="1">
    <source>
        <dbReference type="ARBA" id="ARBA00004123"/>
    </source>
</evidence>
<comment type="subcellular location">
    <subcellularLocation>
        <location evidence="2">Cytoplasm</location>
    </subcellularLocation>
    <subcellularLocation>
        <location evidence="1">Nucleus</location>
    </subcellularLocation>
</comment>
<evidence type="ECO:0000256" key="12">
    <source>
        <dbReference type="ARBA" id="ARBA00023163"/>
    </source>
</evidence>
<dbReference type="PANTHER" id="PTHR21358:SF4">
    <property type="entry name" value="PROTEIN MAELSTROM HOMOLOG"/>
    <property type="match status" value="1"/>
</dbReference>
<evidence type="ECO:0000256" key="5">
    <source>
        <dbReference type="ARBA" id="ARBA00022490"/>
    </source>
</evidence>
<dbReference type="GO" id="GO:0048477">
    <property type="term" value="P:oogenesis"/>
    <property type="evidence" value="ECO:0007669"/>
    <property type="project" value="UniProtKB-KW"/>
</dbReference>
<keyword evidence="8" id="KW-0896">Oogenesis</keyword>
<dbReference type="GO" id="GO:0043186">
    <property type="term" value="C:P granule"/>
    <property type="evidence" value="ECO:0007669"/>
    <property type="project" value="TreeGrafter"/>
</dbReference>
<evidence type="ECO:0000313" key="18">
    <source>
        <dbReference type="EnsemblMetazoa" id="GAUT045268-PA"/>
    </source>
</evidence>
<dbReference type="SUPFAM" id="SSF47095">
    <property type="entry name" value="HMG-box"/>
    <property type="match status" value="1"/>
</dbReference>
<dbReference type="GO" id="GO:0007140">
    <property type="term" value="P:male meiotic nuclear division"/>
    <property type="evidence" value="ECO:0007669"/>
    <property type="project" value="TreeGrafter"/>
</dbReference>
<evidence type="ECO:0000256" key="4">
    <source>
        <dbReference type="ARBA" id="ARBA00022473"/>
    </source>
</evidence>